<keyword evidence="6" id="KW-0325">Glycoprotein</keyword>
<protein>
    <recommendedName>
        <fullName evidence="11">Prmn-1</fullName>
    </recommendedName>
</protein>
<evidence type="ECO:0000256" key="2">
    <source>
        <dbReference type="ARBA" id="ARBA00006058"/>
    </source>
</evidence>
<evidence type="ECO:0000313" key="10">
    <source>
        <dbReference type="Proteomes" id="UP001328107"/>
    </source>
</evidence>
<dbReference type="InterPro" id="IPR008795">
    <property type="entry name" value="Prominin"/>
</dbReference>
<organism evidence="9 10">
    <name type="scientific">Pristionchus mayeri</name>
    <dbReference type="NCBI Taxonomy" id="1317129"/>
    <lineage>
        <taxon>Eukaryota</taxon>
        <taxon>Metazoa</taxon>
        <taxon>Ecdysozoa</taxon>
        <taxon>Nematoda</taxon>
        <taxon>Chromadorea</taxon>
        <taxon>Rhabditida</taxon>
        <taxon>Rhabditina</taxon>
        <taxon>Diplogasteromorpha</taxon>
        <taxon>Diplogasteroidea</taxon>
        <taxon>Neodiplogasteridae</taxon>
        <taxon>Pristionchus</taxon>
    </lineage>
</organism>
<evidence type="ECO:0008006" key="11">
    <source>
        <dbReference type="Google" id="ProtNLM"/>
    </source>
</evidence>
<accession>A0AAN5DER4</accession>
<evidence type="ECO:0000256" key="5">
    <source>
        <dbReference type="ARBA" id="ARBA00023136"/>
    </source>
</evidence>
<feature type="transmembrane region" description="Helical" evidence="7">
    <location>
        <begin position="438"/>
        <end position="465"/>
    </location>
</feature>
<feature type="chain" id="PRO_5042936474" description="Prmn-1" evidence="8">
    <location>
        <begin position="30"/>
        <end position="884"/>
    </location>
</feature>
<dbReference type="AlphaFoldDB" id="A0AAN5DER4"/>
<gene>
    <name evidence="9" type="ORF">PMAYCL1PPCAC_30684</name>
</gene>
<feature type="transmembrane region" description="Helical" evidence="7">
    <location>
        <begin position="111"/>
        <end position="131"/>
    </location>
</feature>
<evidence type="ECO:0000256" key="3">
    <source>
        <dbReference type="ARBA" id="ARBA00022692"/>
    </source>
</evidence>
<evidence type="ECO:0000313" key="9">
    <source>
        <dbReference type="EMBL" id="GMR60489.1"/>
    </source>
</evidence>
<name>A0AAN5DER4_9BILA</name>
<keyword evidence="8" id="KW-0732">Signal</keyword>
<dbReference type="PANTHER" id="PTHR22730:SF1">
    <property type="entry name" value="PROMININ-LIKE PROTEIN"/>
    <property type="match status" value="1"/>
</dbReference>
<keyword evidence="5 7" id="KW-0472">Membrane</keyword>
<evidence type="ECO:0000256" key="6">
    <source>
        <dbReference type="ARBA" id="ARBA00023180"/>
    </source>
</evidence>
<dbReference type="GO" id="GO:0016020">
    <property type="term" value="C:membrane"/>
    <property type="evidence" value="ECO:0007669"/>
    <property type="project" value="UniProtKB-SubCell"/>
</dbReference>
<dbReference type="EMBL" id="BTRK01000006">
    <property type="protein sequence ID" value="GMR60489.1"/>
    <property type="molecule type" value="Genomic_DNA"/>
</dbReference>
<comment type="subcellular location">
    <subcellularLocation>
        <location evidence="1">Membrane</location>
        <topology evidence="1">Multi-pass membrane protein</topology>
    </subcellularLocation>
</comment>
<evidence type="ECO:0000256" key="4">
    <source>
        <dbReference type="ARBA" id="ARBA00022989"/>
    </source>
</evidence>
<dbReference type="Proteomes" id="UP001328107">
    <property type="component" value="Unassembled WGS sequence"/>
</dbReference>
<proteinExistence type="inferred from homology"/>
<feature type="transmembrane region" description="Helical" evidence="7">
    <location>
        <begin position="801"/>
        <end position="825"/>
    </location>
</feature>
<dbReference type="Pfam" id="PF05478">
    <property type="entry name" value="Prominin"/>
    <property type="match status" value="1"/>
</dbReference>
<feature type="non-terminal residue" evidence="9">
    <location>
        <position position="1"/>
    </location>
</feature>
<comment type="caution">
    <text evidence="9">The sequence shown here is derived from an EMBL/GenBank/DDBJ whole genome shotgun (WGS) entry which is preliminary data.</text>
</comment>
<evidence type="ECO:0000256" key="1">
    <source>
        <dbReference type="ARBA" id="ARBA00004141"/>
    </source>
</evidence>
<evidence type="ECO:0000256" key="8">
    <source>
        <dbReference type="SAM" id="SignalP"/>
    </source>
</evidence>
<reference evidence="10" key="1">
    <citation type="submission" date="2022-10" db="EMBL/GenBank/DDBJ databases">
        <title>Genome assembly of Pristionchus species.</title>
        <authorList>
            <person name="Yoshida K."/>
            <person name="Sommer R.J."/>
        </authorList>
    </citation>
    <scope>NUCLEOTIDE SEQUENCE [LARGE SCALE GENOMIC DNA]</scope>
    <source>
        <strain evidence="10">RS5460</strain>
    </source>
</reference>
<comment type="similarity">
    <text evidence="2">Belongs to the prominin family.</text>
</comment>
<evidence type="ECO:0000256" key="7">
    <source>
        <dbReference type="SAM" id="Phobius"/>
    </source>
</evidence>
<keyword evidence="4 7" id="KW-1133">Transmembrane helix</keyword>
<feature type="signal peptide" evidence="8">
    <location>
        <begin position="1"/>
        <end position="29"/>
    </location>
</feature>
<keyword evidence="10" id="KW-1185">Reference proteome</keyword>
<sequence>ESHGFPPLIWMRFSISSLVLFSSWGAVSALDFPPFHPTDPYKCGQYKRGRVEDRALGQFYYGIRQVIGWLSQPFPHQELVNDGALLGDRQEWISSFENKYQQWLQFEEGNLAVLAGVLSIAIAFPIVYILIRCISACCRAVPKEKQALSATEGPWDGCKRHFLNALLIIFVLIDVFSAAALLVTGQYAEFGLEQLPGRLNQCIDDLNLYKRETDGRVRKLLVDDWRVLNSSLVAQMDGSGELVVERVKKVTGAHGIDVFRNVSQEARVIQSVLWDARDQLIRVQEEAAQFSVEFNRLKKSANTEISNCLSRENEQLKAMCRKAATLLEGFEKVDVNVDTSFMDSFDQNAVETFLLTNVSSLLNSSNGQFKTLSDQIQREIDSRTDSAKNVLRKIGDDLFVIAEQASGKIREVNFDPLYSAVAAYTDNKEVNVLQYVRWSWYASLIITGVFVLLSLAFLFGLFYGLCGRGNSFYNDDCCTRSTGSRFYSCGIWLSILFFTILSMAAGALFFIFSNTTHLLCDPLERPLSRPDMVTLGDRYVDLYTREHESEMSKLMADRSLAEVIRGCARNETFYEIFNMDSLYHLSELENHERQALQQLDATLTAMIDQVNIKERMGNFLPGDLLQQLQTLRDVNVSQLSTSALQKIEDSIAELNLMDKLRSFEESLPNNEGKPQAVAMIIVQVDAIDREYAAPLRERLSILHANLTKLNDRLGELHIPVDSLLSKLQHAQVLLSEDVRTHVVAAAREVIDQLKGNCDDYIKHVKREVQQELSSCDPVVQTIVDARDAVCEYTIDPINGSWMSMLICLGITIPIIIICTSLIALYNKIMVYPKYAHEPMHDHFVSSFITDTYDTRRHKPVHALPPGPNYSSYSYAGEYHTPYLR</sequence>
<keyword evidence="3 7" id="KW-0812">Transmembrane</keyword>
<feature type="transmembrane region" description="Helical" evidence="7">
    <location>
        <begin position="486"/>
        <end position="512"/>
    </location>
</feature>
<feature type="transmembrane region" description="Helical" evidence="7">
    <location>
        <begin position="162"/>
        <end position="183"/>
    </location>
</feature>
<dbReference type="PANTHER" id="PTHR22730">
    <property type="entry name" value="PROMININ PROM PROTEIN"/>
    <property type="match status" value="1"/>
</dbReference>